<evidence type="ECO:0000313" key="2">
    <source>
        <dbReference type="Proteomes" id="UP000189475"/>
    </source>
</evidence>
<name>A0A1R4B0H6_9VIBR</name>
<reference evidence="1 2" key="1">
    <citation type="submission" date="2017-02" db="EMBL/GenBank/DDBJ databases">
        <authorList>
            <person name="Peterson S.W."/>
        </authorList>
    </citation>
    <scope>NUCLEOTIDE SEQUENCE [LARGE SCALE GENOMIC DNA]</scope>
    <source>
        <strain evidence="1 2">CECT 9027</strain>
    </source>
</reference>
<gene>
    <name evidence="1" type="ORF">VPAL9027_00351</name>
</gene>
<dbReference type="AlphaFoldDB" id="A0A1R4B0H6"/>
<dbReference type="EMBL" id="FUFT01000001">
    <property type="protein sequence ID" value="SJL82425.1"/>
    <property type="molecule type" value="Genomic_DNA"/>
</dbReference>
<organism evidence="1 2">
    <name type="scientific">Vibrio palustris</name>
    <dbReference type="NCBI Taxonomy" id="1918946"/>
    <lineage>
        <taxon>Bacteria</taxon>
        <taxon>Pseudomonadati</taxon>
        <taxon>Pseudomonadota</taxon>
        <taxon>Gammaproteobacteria</taxon>
        <taxon>Vibrionales</taxon>
        <taxon>Vibrionaceae</taxon>
        <taxon>Vibrio</taxon>
    </lineage>
</organism>
<sequence length="41" mass="4660">MSTVTIETKHKVVHFENVTTWQPATFPSHFCSEAAGKRRLS</sequence>
<accession>A0A1R4B0H6</accession>
<proteinExistence type="predicted"/>
<dbReference type="Proteomes" id="UP000189475">
    <property type="component" value="Unassembled WGS sequence"/>
</dbReference>
<evidence type="ECO:0000313" key="1">
    <source>
        <dbReference type="EMBL" id="SJL82425.1"/>
    </source>
</evidence>
<protein>
    <submittedName>
        <fullName evidence="1">Uncharacterized protein</fullName>
    </submittedName>
</protein>
<keyword evidence="2" id="KW-1185">Reference proteome</keyword>